<accession>A0ABQ5QME1</accession>
<dbReference type="Pfam" id="PF00512">
    <property type="entry name" value="HisKA"/>
    <property type="match status" value="1"/>
</dbReference>
<name>A0ABQ5QME1_9ACTN</name>
<comment type="catalytic activity">
    <reaction evidence="1">
        <text>ATP + protein L-histidine = ADP + protein N-phospho-L-histidine.</text>
        <dbReference type="EC" id="2.7.13.3"/>
    </reaction>
</comment>
<dbReference type="SMART" id="SM00304">
    <property type="entry name" value="HAMP"/>
    <property type="match status" value="1"/>
</dbReference>
<dbReference type="PANTHER" id="PTHR45436">
    <property type="entry name" value="SENSOR HISTIDINE KINASE YKOH"/>
    <property type="match status" value="1"/>
</dbReference>
<gene>
    <name evidence="14" type="ORF">Pa4123_06890</name>
</gene>
<keyword evidence="5" id="KW-0808">Transferase</keyword>
<keyword evidence="7 14" id="KW-0418">Kinase</keyword>
<dbReference type="InterPro" id="IPR004358">
    <property type="entry name" value="Sig_transdc_His_kin-like_C"/>
</dbReference>
<evidence type="ECO:0000256" key="6">
    <source>
        <dbReference type="ARBA" id="ARBA00022692"/>
    </source>
</evidence>
<dbReference type="GO" id="GO:0016301">
    <property type="term" value="F:kinase activity"/>
    <property type="evidence" value="ECO:0007669"/>
    <property type="project" value="UniProtKB-KW"/>
</dbReference>
<feature type="transmembrane region" description="Helical" evidence="11">
    <location>
        <begin position="67"/>
        <end position="85"/>
    </location>
</feature>
<dbReference type="Gene3D" id="1.10.287.130">
    <property type="match status" value="1"/>
</dbReference>
<dbReference type="InterPro" id="IPR003660">
    <property type="entry name" value="HAMP_dom"/>
</dbReference>
<dbReference type="SUPFAM" id="SSF158472">
    <property type="entry name" value="HAMP domain-like"/>
    <property type="match status" value="1"/>
</dbReference>
<dbReference type="EMBL" id="BSDI01000002">
    <property type="protein sequence ID" value="GLH95417.1"/>
    <property type="molecule type" value="Genomic_DNA"/>
</dbReference>
<dbReference type="PRINTS" id="PR00344">
    <property type="entry name" value="BCTRLSENSOR"/>
</dbReference>
<dbReference type="CDD" id="cd00075">
    <property type="entry name" value="HATPase"/>
    <property type="match status" value="1"/>
</dbReference>
<dbReference type="InterPro" id="IPR050428">
    <property type="entry name" value="TCS_sensor_his_kinase"/>
</dbReference>
<keyword evidence="9" id="KW-0902">Two-component regulatory system</keyword>
<dbReference type="PANTHER" id="PTHR45436:SF5">
    <property type="entry name" value="SENSOR HISTIDINE KINASE TRCS"/>
    <property type="match status" value="1"/>
</dbReference>
<dbReference type="SMART" id="SM00388">
    <property type="entry name" value="HisKA"/>
    <property type="match status" value="1"/>
</dbReference>
<evidence type="ECO:0000256" key="3">
    <source>
        <dbReference type="ARBA" id="ARBA00012438"/>
    </source>
</evidence>
<organism evidence="14 15">
    <name type="scientific">Phytohabitans aurantiacus</name>
    <dbReference type="NCBI Taxonomy" id="3016789"/>
    <lineage>
        <taxon>Bacteria</taxon>
        <taxon>Bacillati</taxon>
        <taxon>Actinomycetota</taxon>
        <taxon>Actinomycetes</taxon>
        <taxon>Micromonosporales</taxon>
        <taxon>Micromonosporaceae</taxon>
    </lineage>
</organism>
<dbReference type="Pfam" id="PF00672">
    <property type="entry name" value="HAMP"/>
    <property type="match status" value="1"/>
</dbReference>
<dbReference type="EC" id="2.7.13.3" evidence="3"/>
<comment type="caution">
    <text evidence="14">The sequence shown here is derived from an EMBL/GenBank/DDBJ whole genome shotgun (WGS) entry which is preliminary data.</text>
</comment>
<feature type="domain" description="HAMP" evidence="13">
    <location>
        <begin position="86"/>
        <end position="139"/>
    </location>
</feature>
<evidence type="ECO:0000313" key="15">
    <source>
        <dbReference type="Proteomes" id="UP001144280"/>
    </source>
</evidence>
<dbReference type="PROSITE" id="PS50885">
    <property type="entry name" value="HAMP"/>
    <property type="match status" value="1"/>
</dbReference>
<protein>
    <recommendedName>
        <fullName evidence="3">histidine kinase</fullName>
        <ecNumber evidence="3">2.7.13.3</ecNumber>
    </recommendedName>
</protein>
<evidence type="ECO:0000256" key="8">
    <source>
        <dbReference type="ARBA" id="ARBA00022989"/>
    </source>
</evidence>
<dbReference type="InterPro" id="IPR003594">
    <property type="entry name" value="HATPase_dom"/>
</dbReference>
<dbReference type="CDD" id="cd00082">
    <property type="entry name" value="HisKA"/>
    <property type="match status" value="1"/>
</dbReference>
<dbReference type="RefSeq" id="WP_281892424.1">
    <property type="nucleotide sequence ID" value="NZ_BSDI01000002.1"/>
</dbReference>
<evidence type="ECO:0000256" key="10">
    <source>
        <dbReference type="ARBA" id="ARBA00023136"/>
    </source>
</evidence>
<keyword evidence="15" id="KW-1185">Reference proteome</keyword>
<feature type="domain" description="Histidine kinase" evidence="12">
    <location>
        <begin position="147"/>
        <end position="359"/>
    </location>
</feature>
<dbReference type="CDD" id="cd06225">
    <property type="entry name" value="HAMP"/>
    <property type="match status" value="1"/>
</dbReference>
<evidence type="ECO:0000313" key="14">
    <source>
        <dbReference type="EMBL" id="GLH95417.1"/>
    </source>
</evidence>
<dbReference type="InterPro" id="IPR003661">
    <property type="entry name" value="HisK_dim/P_dom"/>
</dbReference>
<dbReference type="PROSITE" id="PS50109">
    <property type="entry name" value="HIS_KIN"/>
    <property type="match status" value="1"/>
</dbReference>
<sequence length="367" mass="39378">MIGRRWIPRRSLHLQLTLLYAVPFLITGVVLLAIPLLGTEETAPADPAAGPGSGGQRHLDGQLTTSAVSIVALVVVSVALGWFVAGRFLHPLRTITATARDISATNLHRRLGRTGLHDEFTELAETLDDLFERLESSFDAQRYFVANASHELRTPLTAERTVLQVALADPGATTDTLRAACHEVLALGEQQERLIGALLTLAEGQQPPHVRAAVDLADMATEAYASRWPEAERRGLTVEAQTGPAPVSGDPALIERLVTNLIDNAVRHNTAGGWIRIVTESADDRSVIRVANSGPVIPPAELETLFQPFRQLGGRRTRQGHGLGLAIVRAIATSHGASITARPQPAGGLDIEVDFPAARHQPAIPEI</sequence>
<feature type="transmembrane region" description="Helical" evidence="11">
    <location>
        <begin position="12"/>
        <end position="37"/>
    </location>
</feature>
<evidence type="ECO:0000256" key="9">
    <source>
        <dbReference type="ARBA" id="ARBA00023012"/>
    </source>
</evidence>
<comment type="subcellular location">
    <subcellularLocation>
        <location evidence="2">Cell membrane</location>
    </subcellularLocation>
</comment>
<evidence type="ECO:0000256" key="2">
    <source>
        <dbReference type="ARBA" id="ARBA00004236"/>
    </source>
</evidence>
<proteinExistence type="predicted"/>
<keyword evidence="4" id="KW-0597">Phosphoprotein</keyword>
<dbReference type="SMART" id="SM00387">
    <property type="entry name" value="HATPase_c"/>
    <property type="match status" value="1"/>
</dbReference>
<keyword evidence="10 11" id="KW-0472">Membrane</keyword>
<dbReference type="Proteomes" id="UP001144280">
    <property type="component" value="Unassembled WGS sequence"/>
</dbReference>
<dbReference type="InterPro" id="IPR036097">
    <property type="entry name" value="HisK_dim/P_sf"/>
</dbReference>
<dbReference type="Gene3D" id="6.10.340.10">
    <property type="match status" value="1"/>
</dbReference>
<evidence type="ECO:0000256" key="11">
    <source>
        <dbReference type="SAM" id="Phobius"/>
    </source>
</evidence>
<dbReference type="InterPro" id="IPR036890">
    <property type="entry name" value="HATPase_C_sf"/>
</dbReference>
<dbReference type="SUPFAM" id="SSF47384">
    <property type="entry name" value="Homodimeric domain of signal transducing histidine kinase"/>
    <property type="match status" value="1"/>
</dbReference>
<evidence type="ECO:0000256" key="7">
    <source>
        <dbReference type="ARBA" id="ARBA00022777"/>
    </source>
</evidence>
<evidence type="ECO:0000256" key="5">
    <source>
        <dbReference type="ARBA" id="ARBA00022679"/>
    </source>
</evidence>
<keyword evidence="6 11" id="KW-0812">Transmembrane</keyword>
<evidence type="ECO:0000259" key="13">
    <source>
        <dbReference type="PROSITE" id="PS50885"/>
    </source>
</evidence>
<reference evidence="14" key="1">
    <citation type="submission" date="2022-12" db="EMBL/GenBank/DDBJ databases">
        <title>New Phytohabitans aurantiacus sp. RD004123 nov., an actinomycete isolated from soil.</title>
        <authorList>
            <person name="Triningsih D.W."/>
            <person name="Harunari E."/>
            <person name="Igarashi Y."/>
        </authorList>
    </citation>
    <scope>NUCLEOTIDE SEQUENCE</scope>
    <source>
        <strain evidence="14">RD004123</strain>
    </source>
</reference>
<dbReference type="InterPro" id="IPR005467">
    <property type="entry name" value="His_kinase_dom"/>
</dbReference>
<dbReference type="Pfam" id="PF02518">
    <property type="entry name" value="HATPase_c"/>
    <property type="match status" value="1"/>
</dbReference>
<keyword evidence="8 11" id="KW-1133">Transmembrane helix</keyword>
<dbReference type="SUPFAM" id="SSF55874">
    <property type="entry name" value="ATPase domain of HSP90 chaperone/DNA topoisomerase II/histidine kinase"/>
    <property type="match status" value="1"/>
</dbReference>
<evidence type="ECO:0000256" key="1">
    <source>
        <dbReference type="ARBA" id="ARBA00000085"/>
    </source>
</evidence>
<evidence type="ECO:0000256" key="4">
    <source>
        <dbReference type="ARBA" id="ARBA00022553"/>
    </source>
</evidence>
<evidence type="ECO:0000259" key="12">
    <source>
        <dbReference type="PROSITE" id="PS50109"/>
    </source>
</evidence>
<dbReference type="Gene3D" id="3.30.565.10">
    <property type="entry name" value="Histidine kinase-like ATPase, C-terminal domain"/>
    <property type="match status" value="1"/>
</dbReference>